<dbReference type="Proteomes" id="UP000730161">
    <property type="component" value="Unassembled WGS sequence"/>
</dbReference>
<evidence type="ECO:0000313" key="1">
    <source>
        <dbReference type="EMBL" id="MBR1368794.1"/>
    </source>
</evidence>
<comment type="caution">
    <text evidence="1">The sequence shown here is derived from an EMBL/GenBank/DDBJ whole genome shotgun (WGS) entry which is preliminary data.</text>
</comment>
<dbReference type="OrthoDB" id="7794at2157"/>
<evidence type="ECO:0000313" key="2">
    <source>
        <dbReference type="Proteomes" id="UP000730161"/>
    </source>
</evidence>
<dbReference type="AlphaFoldDB" id="A0A8J7W5N1"/>
<proteinExistence type="predicted"/>
<reference evidence="1" key="1">
    <citation type="submission" date="2014-12" db="EMBL/GenBank/DDBJ databases">
        <authorList>
            <person name="Huang H.-H."/>
            <person name="Chen S.-C."/>
            <person name="Lai M.-C."/>
        </authorList>
    </citation>
    <scope>NUCLEOTIDE SEQUENCE</scope>
    <source>
        <strain evidence="1">K1F9705b</strain>
    </source>
</reference>
<sequence length="78" mass="9222">MATSQTIKLEPSTKERLNRLKIHPRETYNDCIERLIDVIYDDEPLSEETIRRLDEAETYIKAGKFRPLDDAMRDLDLL</sequence>
<dbReference type="RefSeq" id="WP_211530431.1">
    <property type="nucleotide sequence ID" value="NZ_JWHL01000004.1"/>
</dbReference>
<dbReference type="EMBL" id="JWHL01000004">
    <property type="protein sequence ID" value="MBR1368794.1"/>
    <property type="molecule type" value="Genomic_DNA"/>
</dbReference>
<keyword evidence="2" id="KW-1185">Reference proteome</keyword>
<dbReference type="Pfam" id="PF24434">
    <property type="entry name" value="DUF7557"/>
    <property type="match status" value="1"/>
</dbReference>
<accession>A0A8J7W5N1</accession>
<dbReference type="InterPro" id="IPR055979">
    <property type="entry name" value="DUF7557"/>
</dbReference>
<gene>
    <name evidence="1" type="ORF">RJ53_04425</name>
</gene>
<name>A0A8J7W5N1_9EURY</name>
<organism evidence="1 2">
    <name type="scientific">Methanocalculus chunghsingensis</name>
    <dbReference type="NCBI Taxonomy" id="156457"/>
    <lineage>
        <taxon>Archaea</taxon>
        <taxon>Methanobacteriati</taxon>
        <taxon>Methanobacteriota</taxon>
        <taxon>Stenosarchaea group</taxon>
        <taxon>Methanomicrobia</taxon>
        <taxon>Methanomicrobiales</taxon>
        <taxon>Methanocalculaceae</taxon>
        <taxon>Methanocalculus</taxon>
    </lineage>
</organism>
<protein>
    <submittedName>
        <fullName evidence="1">Uncharacterized protein</fullName>
    </submittedName>
</protein>